<dbReference type="AlphaFoldDB" id="A0A2H3B5Y7"/>
<gene>
    <name evidence="7" type="ORF">ARMSODRAFT_469679</name>
</gene>
<dbReference type="InterPro" id="IPR051694">
    <property type="entry name" value="Immunoregulatory_rcpt-like"/>
</dbReference>
<feature type="region of interest" description="Disordered" evidence="5">
    <location>
        <begin position="117"/>
        <end position="150"/>
    </location>
</feature>
<keyword evidence="8" id="KW-1185">Reference proteome</keyword>
<feature type="compositionally biased region" description="Polar residues" evidence="5">
    <location>
        <begin position="1"/>
        <end position="16"/>
    </location>
</feature>
<evidence type="ECO:0000256" key="3">
    <source>
        <dbReference type="ARBA" id="ARBA00022989"/>
    </source>
</evidence>
<evidence type="ECO:0000256" key="1">
    <source>
        <dbReference type="ARBA" id="ARBA00004167"/>
    </source>
</evidence>
<reference evidence="8" key="1">
    <citation type="journal article" date="2017" name="Nat. Ecol. Evol.">
        <title>Genome expansion and lineage-specific genetic innovations in the forest pathogenic fungi Armillaria.</title>
        <authorList>
            <person name="Sipos G."/>
            <person name="Prasanna A.N."/>
            <person name="Walter M.C."/>
            <person name="O'Connor E."/>
            <person name="Balint B."/>
            <person name="Krizsan K."/>
            <person name="Kiss B."/>
            <person name="Hess J."/>
            <person name="Varga T."/>
            <person name="Slot J."/>
            <person name="Riley R."/>
            <person name="Boka B."/>
            <person name="Rigling D."/>
            <person name="Barry K."/>
            <person name="Lee J."/>
            <person name="Mihaltcheva S."/>
            <person name="LaButti K."/>
            <person name="Lipzen A."/>
            <person name="Waldron R."/>
            <person name="Moloney N.M."/>
            <person name="Sperisen C."/>
            <person name="Kredics L."/>
            <person name="Vagvoelgyi C."/>
            <person name="Patrignani A."/>
            <person name="Fitzpatrick D."/>
            <person name="Nagy I."/>
            <person name="Doyle S."/>
            <person name="Anderson J.B."/>
            <person name="Grigoriev I.V."/>
            <person name="Gueldener U."/>
            <person name="Muensterkoetter M."/>
            <person name="Nagy L.G."/>
        </authorList>
    </citation>
    <scope>NUCLEOTIDE SEQUENCE [LARGE SCALE GENOMIC DNA]</scope>
    <source>
        <strain evidence="8">28-4</strain>
    </source>
</reference>
<name>A0A2H3B5Y7_9AGAR</name>
<feature type="compositionally biased region" description="Low complexity" evidence="5">
    <location>
        <begin position="136"/>
        <end position="146"/>
    </location>
</feature>
<organism evidence="7 8">
    <name type="scientific">Armillaria solidipes</name>
    <dbReference type="NCBI Taxonomy" id="1076256"/>
    <lineage>
        <taxon>Eukaryota</taxon>
        <taxon>Fungi</taxon>
        <taxon>Dikarya</taxon>
        <taxon>Basidiomycota</taxon>
        <taxon>Agaricomycotina</taxon>
        <taxon>Agaricomycetes</taxon>
        <taxon>Agaricomycetidae</taxon>
        <taxon>Agaricales</taxon>
        <taxon>Marasmiineae</taxon>
        <taxon>Physalacriaceae</taxon>
        <taxon>Armillaria</taxon>
    </lineage>
</organism>
<evidence type="ECO:0000256" key="6">
    <source>
        <dbReference type="SAM" id="Phobius"/>
    </source>
</evidence>
<comment type="subcellular location">
    <subcellularLocation>
        <location evidence="1">Membrane</location>
        <topology evidence="1">Single-pass membrane protein</topology>
    </subcellularLocation>
</comment>
<dbReference type="PANTHER" id="PTHR15549">
    <property type="entry name" value="PAIRED IMMUNOGLOBULIN-LIKE TYPE 2 RECEPTOR"/>
    <property type="match status" value="1"/>
</dbReference>
<dbReference type="PANTHER" id="PTHR15549:SF33">
    <property type="entry name" value="MEMBRANE PROTEIN WSC4, PUTATIVE (AFU_ORTHOLOGUE AFUA_5G09020)-RELATED"/>
    <property type="match status" value="1"/>
</dbReference>
<dbReference type="EMBL" id="KZ293452">
    <property type="protein sequence ID" value="PBK64274.1"/>
    <property type="molecule type" value="Genomic_DNA"/>
</dbReference>
<keyword evidence="2 6" id="KW-0812">Transmembrane</keyword>
<evidence type="ECO:0000256" key="4">
    <source>
        <dbReference type="ARBA" id="ARBA00023136"/>
    </source>
</evidence>
<feature type="compositionally biased region" description="Polar residues" evidence="5">
    <location>
        <begin position="30"/>
        <end position="43"/>
    </location>
</feature>
<feature type="region of interest" description="Disordered" evidence="5">
    <location>
        <begin position="1"/>
        <end position="81"/>
    </location>
</feature>
<evidence type="ECO:0000256" key="2">
    <source>
        <dbReference type="ARBA" id="ARBA00022692"/>
    </source>
</evidence>
<dbReference type="Proteomes" id="UP000218334">
    <property type="component" value="Unassembled WGS sequence"/>
</dbReference>
<accession>A0A2H3B5Y7</accession>
<evidence type="ECO:0000256" key="5">
    <source>
        <dbReference type="SAM" id="MobiDB-lite"/>
    </source>
</evidence>
<feature type="region of interest" description="Disordered" evidence="5">
    <location>
        <begin position="176"/>
        <end position="207"/>
    </location>
</feature>
<sequence length="207" mass="22408">MTSESTLCSSPIQTIGSFYGEESDPHPHSPESNLTSSVSQSATKDPEKTTATTTVFSTTTQSLGTESPPSSSVSSTTTTPTSSHTLLILGSVLGVIAFISSLLFLLFLFLRRRKKRRNNADRESQIPEPYCQEKVPPSQTSQGQDQDQGEVLRDRARIGDLEETLRLLLNNQHQHSIMGSEIDPQPPPDYASASSSADGPFRVSGIP</sequence>
<feature type="compositionally biased region" description="Low complexity" evidence="5">
    <location>
        <begin position="49"/>
        <end position="81"/>
    </location>
</feature>
<keyword evidence="3 6" id="KW-1133">Transmembrane helix</keyword>
<dbReference type="GO" id="GO:0071944">
    <property type="term" value="C:cell periphery"/>
    <property type="evidence" value="ECO:0007669"/>
    <property type="project" value="UniProtKB-ARBA"/>
</dbReference>
<feature type="transmembrane region" description="Helical" evidence="6">
    <location>
        <begin position="86"/>
        <end position="110"/>
    </location>
</feature>
<evidence type="ECO:0000313" key="8">
    <source>
        <dbReference type="Proteomes" id="UP000218334"/>
    </source>
</evidence>
<keyword evidence="4 6" id="KW-0472">Membrane</keyword>
<protein>
    <submittedName>
        <fullName evidence="7">Uncharacterized protein</fullName>
    </submittedName>
</protein>
<evidence type="ECO:0000313" key="7">
    <source>
        <dbReference type="EMBL" id="PBK64274.1"/>
    </source>
</evidence>
<proteinExistence type="predicted"/>
<dbReference type="GO" id="GO:0016020">
    <property type="term" value="C:membrane"/>
    <property type="evidence" value="ECO:0007669"/>
    <property type="project" value="UniProtKB-SubCell"/>
</dbReference>